<dbReference type="InterPro" id="IPR034718">
    <property type="entry name" value="RlpA"/>
</dbReference>
<evidence type="ECO:0000256" key="4">
    <source>
        <dbReference type="HAMAP-Rule" id="MF_02071"/>
    </source>
</evidence>
<dbReference type="GO" id="GO:0000270">
    <property type="term" value="P:peptidoglycan metabolic process"/>
    <property type="evidence" value="ECO:0007669"/>
    <property type="project" value="UniProtKB-UniRule"/>
</dbReference>
<dbReference type="Gene3D" id="2.40.40.10">
    <property type="entry name" value="RlpA-like domain"/>
    <property type="match status" value="1"/>
</dbReference>
<evidence type="ECO:0000256" key="3">
    <source>
        <dbReference type="ARBA" id="ARBA00023316"/>
    </source>
</evidence>
<dbReference type="Gene3D" id="3.30.70.1070">
    <property type="entry name" value="Sporulation related repeat"/>
    <property type="match status" value="1"/>
</dbReference>
<comment type="function">
    <text evidence="4">Lytic transglycosylase with a strong preference for naked glycan strands that lack stem peptides.</text>
</comment>
<feature type="chain" id="PRO_5015794634" description="Endolytic peptidoglycan transglycosylase RlpA" evidence="7">
    <location>
        <begin position="22"/>
        <end position="308"/>
    </location>
</feature>
<gene>
    <name evidence="4" type="primary">rlpA</name>
    <name evidence="9" type="ORF">CJD38_14130</name>
</gene>
<dbReference type="PROSITE" id="PS51257">
    <property type="entry name" value="PROKAR_LIPOPROTEIN"/>
    <property type="match status" value="1"/>
</dbReference>
<comment type="subcellular location">
    <subcellularLocation>
        <location evidence="4">Cell membrane</location>
        <topology evidence="4">Lipid-anchor</topology>
    </subcellularLocation>
</comment>
<accession>A0A2T5MDI6</accession>
<dbReference type="PANTHER" id="PTHR34183:SF1">
    <property type="entry name" value="ENDOLYTIC PEPTIDOGLYCAN TRANSGLYCOSYLASE RLPA"/>
    <property type="match status" value="1"/>
</dbReference>
<comment type="similarity">
    <text evidence="4 5">Belongs to the RlpA family.</text>
</comment>
<dbReference type="GO" id="GO:0071555">
    <property type="term" value="P:cell wall organization"/>
    <property type="evidence" value="ECO:0007669"/>
    <property type="project" value="UniProtKB-KW"/>
</dbReference>
<dbReference type="Pfam" id="PF05036">
    <property type="entry name" value="SPOR"/>
    <property type="match status" value="1"/>
</dbReference>
<dbReference type="InterPro" id="IPR009009">
    <property type="entry name" value="RlpA-like_DPBB"/>
</dbReference>
<dbReference type="HAMAP" id="MF_02071">
    <property type="entry name" value="RlpA"/>
    <property type="match status" value="1"/>
</dbReference>
<keyword evidence="3 4" id="KW-0961">Cell wall biogenesis/degradation</keyword>
<keyword evidence="4" id="KW-0472">Membrane</keyword>
<keyword evidence="4" id="KW-0564">Palmitate</keyword>
<evidence type="ECO:0000259" key="8">
    <source>
        <dbReference type="PROSITE" id="PS51724"/>
    </source>
</evidence>
<dbReference type="GO" id="GO:0008932">
    <property type="term" value="F:lytic endotransglycosylase activity"/>
    <property type="evidence" value="ECO:0007669"/>
    <property type="project" value="UniProtKB-UniRule"/>
</dbReference>
<dbReference type="InterPro" id="IPR012997">
    <property type="entry name" value="RplA"/>
</dbReference>
<name>A0A2T5MDI6_9GAMM</name>
<comment type="caution">
    <text evidence="9">The sequence shown here is derived from an EMBL/GenBank/DDBJ whole genome shotgun (WGS) entry which is preliminary data.</text>
</comment>
<dbReference type="PROSITE" id="PS51724">
    <property type="entry name" value="SPOR"/>
    <property type="match status" value="1"/>
</dbReference>
<feature type="region of interest" description="Disordered" evidence="6">
    <location>
        <begin position="24"/>
        <end position="93"/>
    </location>
</feature>
<dbReference type="OrthoDB" id="9779128at2"/>
<feature type="domain" description="SPOR" evidence="8">
    <location>
        <begin position="229"/>
        <end position="308"/>
    </location>
</feature>
<dbReference type="InterPro" id="IPR036680">
    <property type="entry name" value="SPOR-like_sf"/>
</dbReference>
<dbReference type="PANTHER" id="PTHR34183">
    <property type="entry name" value="ENDOLYTIC PEPTIDOGLYCAN TRANSGLYCOSYLASE RLPA"/>
    <property type="match status" value="1"/>
</dbReference>
<dbReference type="InterPro" id="IPR036908">
    <property type="entry name" value="RlpA-like_sf"/>
</dbReference>
<keyword evidence="4 9" id="KW-0449">Lipoprotein</keyword>
<dbReference type="SUPFAM" id="SSF50685">
    <property type="entry name" value="Barwin-like endoglucanases"/>
    <property type="match status" value="1"/>
</dbReference>
<dbReference type="EC" id="4.2.2.-" evidence="4"/>
<evidence type="ECO:0000256" key="5">
    <source>
        <dbReference type="RuleBase" id="RU003495"/>
    </source>
</evidence>
<evidence type="ECO:0000256" key="1">
    <source>
        <dbReference type="ARBA" id="ARBA00022729"/>
    </source>
</evidence>
<dbReference type="GO" id="GO:0042834">
    <property type="term" value="F:peptidoglycan binding"/>
    <property type="evidence" value="ECO:0007669"/>
    <property type="project" value="InterPro"/>
</dbReference>
<dbReference type="CDD" id="cd22268">
    <property type="entry name" value="DPBB_RlpA-like"/>
    <property type="match status" value="1"/>
</dbReference>
<dbReference type="GO" id="GO:0005886">
    <property type="term" value="C:plasma membrane"/>
    <property type="evidence" value="ECO:0007669"/>
    <property type="project" value="UniProtKB-SubCell"/>
</dbReference>
<keyword evidence="4" id="KW-1003">Cell membrane</keyword>
<evidence type="ECO:0000256" key="6">
    <source>
        <dbReference type="SAM" id="MobiDB-lite"/>
    </source>
</evidence>
<dbReference type="RefSeq" id="WP_107941008.1">
    <property type="nucleotide sequence ID" value="NZ_QANS01000005.1"/>
</dbReference>
<feature type="signal peptide" evidence="7">
    <location>
        <begin position="1"/>
        <end position="21"/>
    </location>
</feature>
<sequence length="308" mass="33652">MRLVQRSLLLMTVLTLVACTAAPPIPTQRRPRTVPTQQPHPPRTPAQSNIDGPAPSWQKDFAPDDDEIPPGIENTPDAVPIDEPRSRGGNSKTYEVLGKTYSVMDDAKGFTERGHASWYGKKFHGRKTANGERYDMFQMSAAHKSLPIPSYVRVTDLDTNKSAIVRVNDRGPFHGDRIIDLSYAAAAKIGLIGHGTSLVEITALAPGEEITAAEPAPIETASVSATPVLVGPMGGYLQIGAYIDPINAANLRDSLISQGFDSVQIRTVQRLDAPIHRVLIGPFRDQDAARNVRNRLDSRNLIPQWVKE</sequence>
<dbReference type="InterPro" id="IPR007730">
    <property type="entry name" value="SPOR-like_dom"/>
</dbReference>
<reference evidence="9 10" key="1">
    <citation type="submission" date="2018-04" db="EMBL/GenBank/DDBJ databases">
        <title>Novel species isolated from glacier.</title>
        <authorList>
            <person name="Liu Q."/>
            <person name="Xin Y.-H."/>
        </authorList>
    </citation>
    <scope>NUCLEOTIDE SEQUENCE [LARGE SCALE GENOMIC DNA]</scope>
    <source>
        <strain evidence="9 10">GT1R17</strain>
    </source>
</reference>
<protein>
    <recommendedName>
        <fullName evidence="4">Endolytic peptidoglycan transglycosylase RlpA</fullName>
        <ecNumber evidence="4">4.2.2.-</ecNumber>
    </recommendedName>
</protein>
<dbReference type="GO" id="GO:0009279">
    <property type="term" value="C:cell outer membrane"/>
    <property type="evidence" value="ECO:0007669"/>
    <property type="project" value="TreeGrafter"/>
</dbReference>
<dbReference type="SUPFAM" id="SSF110997">
    <property type="entry name" value="Sporulation related repeat"/>
    <property type="match status" value="1"/>
</dbReference>
<keyword evidence="1 7" id="KW-0732">Signal</keyword>
<evidence type="ECO:0000256" key="7">
    <source>
        <dbReference type="SAM" id="SignalP"/>
    </source>
</evidence>
<evidence type="ECO:0000313" key="10">
    <source>
        <dbReference type="Proteomes" id="UP000244248"/>
    </source>
</evidence>
<dbReference type="EMBL" id="QANS01000005">
    <property type="protein sequence ID" value="PTU30636.1"/>
    <property type="molecule type" value="Genomic_DNA"/>
</dbReference>
<dbReference type="Pfam" id="PF03330">
    <property type="entry name" value="DPBB_1"/>
    <property type="match status" value="1"/>
</dbReference>
<dbReference type="AlphaFoldDB" id="A0A2T5MDI6"/>
<evidence type="ECO:0000256" key="2">
    <source>
        <dbReference type="ARBA" id="ARBA00023239"/>
    </source>
</evidence>
<keyword evidence="10" id="KW-1185">Reference proteome</keyword>
<organism evidence="9 10">
    <name type="scientific">Stenotrophobium rhamnosiphilum</name>
    <dbReference type="NCBI Taxonomy" id="2029166"/>
    <lineage>
        <taxon>Bacteria</taxon>
        <taxon>Pseudomonadati</taxon>
        <taxon>Pseudomonadota</taxon>
        <taxon>Gammaproteobacteria</taxon>
        <taxon>Nevskiales</taxon>
        <taxon>Nevskiaceae</taxon>
        <taxon>Stenotrophobium</taxon>
    </lineage>
</organism>
<dbReference type="Proteomes" id="UP000244248">
    <property type="component" value="Unassembled WGS sequence"/>
</dbReference>
<evidence type="ECO:0000313" key="9">
    <source>
        <dbReference type="EMBL" id="PTU30636.1"/>
    </source>
</evidence>
<dbReference type="NCBIfam" id="TIGR00413">
    <property type="entry name" value="rlpA"/>
    <property type="match status" value="1"/>
</dbReference>
<dbReference type="FunFam" id="2.40.40.10:FF:000003">
    <property type="entry name" value="Endolytic peptidoglycan transglycosylase RlpA"/>
    <property type="match status" value="1"/>
</dbReference>
<proteinExistence type="inferred from homology"/>
<keyword evidence="2 4" id="KW-0456">Lyase</keyword>